<reference evidence="1" key="1">
    <citation type="submission" date="2013-12" db="EMBL/GenBank/DDBJ databases">
        <authorList>
            <person name="Omoto C.K."/>
            <person name="Sibley D."/>
            <person name="Venepally P."/>
            <person name="Hadjithomas M."/>
            <person name="Karamycheva S."/>
            <person name="Brunk B."/>
            <person name="Roos D."/>
            <person name="Caler E."/>
            <person name="Lorenzi H."/>
        </authorList>
    </citation>
    <scope>NUCLEOTIDE SEQUENCE</scope>
</reference>
<protein>
    <submittedName>
        <fullName evidence="1">Uncharacterized protein</fullName>
    </submittedName>
</protein>
<proteinExistence type="predicted"/>
<dbReference type="RefSeq" id="XP_011129244.1">
    <property type="nucleotide sequence ID" value="XM_011130942.1"/>
</dbReference>
<dbReference type="VEuPathDB" id="CryptoDB:GNI_034440"/>
<name>A0A023BB24_GRENI</name>
<keyword evidence="2" id="KW-1185">Reference proteome</keyword>
<sequence length="229" mass="24929">MRSLNSSVETSTTKTGATLAASFMVGVSGYEIDLARLGTVAADMNYTWAALARPEVARLVIDGLKIMATQAPGLTVKLPRCSKPKLLKEEEGVKPGGQSWANLYTELAAAVYMDSILQSEFAGVIRDFVIALENLDINTGDTQADAEEQHQTRIDWQRRCNALRAGETPSLALSDVYIENPYRRGVDSLEALAAAYNYQYTIKVHPTGQLWTLPTFRVAVRAGCPASKA</sequence>
<accession>A0A023BB24</accession>
<dbReference type="Proteomes" id="UP000019763">
    <property type="component" value="Unassembled WGS sequence"/>
</dbReference>
<dbReference type="GeneID" id="22911364"/>
<dbReference type="AlphaFoldDB" id="A0A023BB24"/>
<dbReference type="EMBL" id="AFNH02000264">
    <property type="protein sequence ID" value="EZG78606.1"/>
    <property type="molecule type" value="Genomic_DNA"/>
</dbReference>
<evidence type="ECO:0000313" key="2">
    <source>
        <dbReference type="Proteomes" id="UP000019763"/>
    </source>
</evidence>
<gene>
    <name evidence="1" type="ORF">GNI_034440</name>
</gene>
<comment type="caution">
    <text evidence="1">The sequence shown here is derived from an EMBL/GenBank/DDBJ whole genome shotgun (WGS) entry which is preliminary data.</text>
</comment>
<organism evidence="1 2">
    <name type="scientific">Gregarina niphandrodes</name>
    <name type="common">Septate eugregarine</name>
    <dbReference type="NCBI Taxonomy" id="110365"/>
    <lineage>
        <taxon>Eukaryota</taxon>
        <taxon>Sar</taxon>
        <taxon>Alveolata</taxon>
        <taxon>Apicomplexa</taxon>
        <taxon>Conoidasida</taxon>
        <taxon>Gregarinasina</taxon>
        <taxon>Eugregarinorida</taxon>
        <taxon>Gregarinidae</taxon>
        <taxon>Gregarina</taxon>
    </lineage>
</organism>
<evidence type="ECO:0000313" key="1">
    <source>
        <dbReference type="EMBL" id="EZG78606.1"/>
    </source>
</evidence>